<evidence type="ECO:0000313" key="6">
    <source>
        <dbReference type="Proteomes" id="UP000268070"/>
    </source>
</evidence>
<dbReference type="Pfam" id="PF02275">
    <property type="entry name" value="CBAH"/>
    <property type="match status" value="1"/>
</dbReference>
<feature type="signal peptide" evidence="3">
    <location>
        <begin position="1"/>
        <end position="28"/>
    </location>
</feature>
<accession>A0A3G2HWS1</accession>
<evidence type="ECO:0000313" key="5">
    <source>
        <dbReference type="EMBL" id="AYN21208.1"/>
    </source>
</evidence>
<dbReference type="InterPro" id="IPR029055">
    <property type="entry name" value="Ntn_hydrolases_N"/>
</dbReference>
<reference evidence="5 6" key="1">
    <citation type="submission" date="2018-09" db="EMBL/GenBank/DDBJ databases">
        <title>Complete genome sequence of the hydrocarbonoclastic bacterium Alcaligenes aquatilis QD168, isolated from a crude-oil polluted marine sediment of Central Chile.</title>
        <authorList>
            <person name="Duran R.E."/>
            <person name="Barra B."/>
            <person name="Salva-Serra F."/>
            <person name="Mendez V."/>
            <person name="Moore E.R.B."/>
            <person name="Seeger M."/>
        </authorList>
    </citation>
    <scope>NUCLEOTIDE SEQUENCE [LARGE SCALE GENOMIC DNA]</scope>
    <source>
        <strain evidence="5 6">QD168</strain>
    </source>
</reference>
<dbReference type="RefSeq" id="WP_121739064.1">
    <property type="nucleotide sequence ID" value="NZ_CP032153.1"/>
</dbReference>
<evidence type="ECO:0000256" key="2">
    <source>
        <dbReference type="ARBA" id="ARBA00022801"/>
    </source>
</evidence>
<feature type="chain" id="PRO_5018290269" evidence="3">
    <location>
        <begin position="29"/>
        <end position="384"/>
    </location>
</feature>
<evidence type="ECO:0000256" key="1">
    <source>
        <dbReference type="ARBA" id="ARBA00006625"/>
    </source>
</evidence>
<dbReference type="PANTHER" id="PTHR35527">
    <property type="entry name" value="CHOLOYLGLYCINE HYDROLASE"/>
    <property type="match status" value="1"/>
</dbReference>
<name>A0A3G2HWS1_9BURK</name>
<gene>
    <name evidence="5" type="ORF">D3M96_12145</name>
</gene>
<dbReference type="PANTHER" id="PTHR35527:SF2">
    <property type="entry name" value="HYDROLASE"/>
    <property type="match status" value="1"/>
</dbReference>
<dbReference type="EMBL" id="CP032153">
    <property type="protein sequence ID" value="AYN21208.1"/>
    <property type="molecule type" value="Genomic_DNA"/>
</dbReference>
<dbReference type="GO" id="GO:0016787">
    <property type="term" value="F:hydrolase activity"/>
    <property type="evidence" value="ECO:0007669"/>
    <property type="project" value="UniProtKB-KW"/>
</dbReference>
<keyword evidence="2 5" id="KW-0378">Hydrolase</keyword>
<dbReference type="Gene3D" id="3.60.60.10">
    <property type="entry name" value="Penicillin V Acylase, Chain A"/>
    <property type="match status" value="1"/>
</dbReference>
<keyword evidence="3" id="KW-0732">Signal</keyword>
<evidence type="ECO:0000256" key="3">
    <source>
        <dbReference type="SAM" id="SignalP"/>
    </source>
</evidence>
<proteinExistence type="inferred from homology"/>
<dbReference type="InterPro" id="IPR052193">
    <property type="entry name" value="Peptidase_C59"/>
</dbReference>
<dbReference type="InterPro" id="IPR029132">
    <property type="entry name" value="CBAH/NAAA_C"/>
</dbReference>
<sequence length="384" mass="42398">MHNVKLQWKKVGAAALAGLLTLPAIGHACTSLLYKDQQGTPYAGRSMELPMELPYEVTYFPEGSKFDSQVNKHPELRFESKYAFISVTIPDPLTKELKVVEGLNEAGMSFSLLAYASTEGPRDMVEKTSAVLAAIDLGAWTLSNFKSVAEVKAALANQPVLVTALLPLGLLKTPFHYTLHDASGASIVIEFSQGKQRVIDNPIGVMTNGPEFQWHQTNLNNYTFLSNKDQSTLTLSGVTFQQPDSGIATVALPASNTSVGRFVRAVYYSQFAEKAKTPEEAVLTLSHVMNNFDRPRGITLDERFKESIENIAAPAVTGEPLYTSEYTSWTTLSDLDRRRIFIRSYGSINYVDFDLNQLKQLKNQKSLPLKQFARQGGNGTVAFQ</sequence>
<organism evidence="5 6">
    <name type="scientific">Alcaligenes aquatilis</name>
    <dbReference type="NCBI Taxonomy" id="323284"/>
    <lineage>
        <taxon>Bacteria</taxon>
        <taxon>Pseudomonadati</taxon>
        <taxon>Pseudomonadota</taxon>
        <taxon>Betaproteobacteria</taxon>
        <taxon>Burkholderiales</taxon>
        <taxon>Alcaligenaceae</taxon>
        <taxon>Alcaligenes</taxon>
    </lineage>
</organism>
<feature type="domain" description="Choloylglycine hydrolase/NAAA C-terminal" evidence="4">
    <location>
        <begin position="29"/>
        <end position="347"/>
    </location>
</feature>
<dbReference type="AlphaFoldDB" id="A0A3G2HWS1"/>
<dbReference type="Proteomes" id="UP000268070">
    <property type="component" value="Chromosome"/>
</dbReference>
<dbReference type="SUPFAM" id="SSF56235">
    <property type="entry name" value="N-terminal nucleophile aminohydrolases (Ntn hydrolases)"/>
    <property type="match status" value="1"/>
</dbReference>
<comment type="similarity">
    <text evidence="1">Belongs to the peptidase C59 family.</text>
</comment>
<evidence type="ECO:0000259" key="4">
    <source>
        <dbReference type="Pfam" id="PF02275"/>
    </source>
</evidence>
<dbReference type="OrthoDB" id="9794717at2"/>
<protein>
    <submittedName>
        <fullName evidence="5">Linear amide C-N hydrolase</fullName>
    </submittedName>
</protein>
<dbReference type="KEGG" id="aaqu:D3M96_12145"/>